<dbReference type="PROSITE" id="PS51257">
    <property type="entry name" value="PROKAR_LIPOPROTEIN"/>
    <property type="match status" value="1"/>
</dbReference>
<proteinExistence type="predicted"/>
<evidence type="ECO:0000259" key="5">
    <source>
        <dbReference type="Pfam" id="PF00561"/>
    </source>
</evidence>
<dbReference type="GO" id="GO:0009092">
    <property type="term" value="P:homoserine metabolic process"/>
    <property type="evidence" value="ECO:0007669"/>
    <property type="project" value="TreeGrafter"/>
</dbReference>
<evidence type="ECO:0000256" key="3">
    <source>
        <dbReference type="PIRSR" id="PIRSR000443-1"/>
    </source>
</evidence>
<dbReference type="PANTHER" id="PTHR32268:SF11">
    <property type="entry name" value="HOMOSERINE O-ACETYLTRANSFERASE"/>
    <property type="match status" value="1"/>
</dbReference>
<evidence type="ECO:0000256" key="4">
    <source>
        <dbReference type="SAM" id="SignalP"/>
    </source>
</evidence>
<dbReference type="Proteomes" id="UP000182894">
    <property type="component" value="Unassembled WGS sequence"/>
</dbReference>
<feature type="active site" description="Nucleophile" evidence="3">
    <location>
        <position position="151"/>
    </location>
</feature>
<dbReference type="InterPro" id="IPR029058">
    <property type="entry name" value="AB_hydrolase_fold"/>
</dbReference>
<dbReference type="STRING" id="89065.SAMN05216605_101469"/>
<reference evidence="7" key="1">
    <citation type="submission" date="2016-10" db="EMBL/GenBank/DDBJ databases">
        <authorList>
            <person name="Varghese N."/>
            <person name="Submissions S."/>
        </authorList>
    </citation>
    <scope>NUCLEOTIDE SEQUENCE [LARGE SCALE GENOMIC DNA]</scope>
    <source>
        <strain evidence="7">ATCC 700689</strain>
    </source>
</reference>
<dbReference type="Gene3D" id="3.40.50.1820">
    <property type="entry name" value="alpha/beta hydrolase"/>
    <property type="match status" value="1"/>
</dbReference>
<dbReference type="RefSeq" id="WP_083370579.1">
    <property type="nucleotide sequence ID" value="NZ_FNCO01000001.1"/>
</dbReference>
<feature type="signal peptide" evidence="4">
    <location>
        <begin position="1"/>
        <end position="25"/>
    </location>
</feature>
<protein>
    <submittedName>
        <fullName evidence="6">Homoserine O-acetyltransferase</fullName>
    </submittedName>
</protein>
<dbReference type="GO" id="GO:0004414">
    <property type="term" value="F:homoserine O-acetyltransferase activity"/>
    <property type="evidence" value="ECO:0007669"/>
    <property type="project" value="TreeGrafter"/>
</dbReference>
<feature type="active site" evidence="3">
    <location>
        <position position="324"/>
    </location>
</feature>
<dbReference type="InterPro" id="IPR008220">
    <property type="entry name" value="HAT_MetX-like"/>
</dbReference>
<dbReference type="InterPro" id="IPR000073">
    <property type="entry name" value="AB_hydrolase_1"/>
</dbReference>
<dbReference type="EMBL" id="FNCO01000001">
    <property type="protein sequence ID" value="SDG22960.1"/>
    <property type="molecule type" value="Genomic_DNA"/>
</dbReference>
<name>A0A1G7SL65_9PSED</name>
<evidence type="ECO:0000256" key="2">
    <source>
        <dbReference type="ARBA" id="ARBA00022679"/>
    </source>
</evidence>
<dbReference type="PANTHER" id="PTHR32268">
    <property type="entry name" value="HOMOSERINE O-ACETYLTRANSFERASE"/>
    <property type="match status" value="1"/>
</dbReference>
<dbReference type="SUPFAM" id="SSF53474">
    <property type="entry name" value="alpha/beta-Hydrolases"/>
    <property type="match status" value="1"/>
</dbReference>
<feature type="active site" evidence="3">
    <location>
        <position position="295"/>
    </location>
</feature>
<organism evidence="6 7">
    <name type="scientific">Pseudomonas abietaniphila</name>
    <dbReference type="NCBI Taxonomy" id="89065"/>
    <lineage>
        <taxon>Bacteria</taxon>
        <taxon>Pseudomonadati</taxon>
        <taxon>Pseudomonadota</taxon>
        <taxon>Gammaproteobacteria</taxon>
        <taxon>Pseudomonadales</taxon>
        <taxon>Pseudomonadaceae</taxon>
        <taxon>Pseudomonas</taxon>
    </lineage>
</organism>
<dbReference type="OrthoDB" id="9800754at2"/>
<evidence type="ECO:0000256" key="1">
    <source>
        <dbReference type="ARBA" id="ARBA00022605"/>
    </source>
</evidence>
<keyword evidence="7" id="KW-1185">Reference proteome</keyword>
<keyword evidence="1" id="KW-0028">Amino-acid biosynthesis</keyword>
<feature type="domain" description="AB hydrolase-1" evidence="5">
    <location>
        <begin position="86"/>
        <end position="326"/>
    </location>
</feature>
<dbReference type="Pfam" id="PF00561">
    <property type="entry name" value="Abhydrolase_1"/>
    <property type="match status" value="1"/>
</dbReference>
<dbReference type="AlphaFoldDB" id="A0A1G7SL65"/>
<evidence type="ECO:0000313" key="7">
    <source>
        <dbReference type="Proteomes" id="UP000182894"/>
    </source>
</evidence>
<feature type="chain" id="PRO_5010314393" evidence="4">
    <location>
        <begin position="26"/>
        <end position="343"/>
    </location>
</feature>
<dbReference type="GO" id="GO:0009086">
    <property type="term" value="P:methionine biosynthetic process"/>
    <property type="evidence" value="ECO:0007669"/>
    <property type="project" value="TreeGrafter"/>
</dbReference>
<accession>A0A1G7SL65</accession>
<gene>
    <name evidence="6" type="ORF">SAMN05216605_101469</name>
</gene>
<keyword evidence="4" id="KW-0732">Signal</keyword>
<evidence type="ECO:0000313" key="6">
    <source>
        <dbReference type="EMBL" id="SDG22960.1"/>
    </source>
</evidence>
<dbReference type="PIRSF" id="PIRSF000443">
    <property type="entry name" value="Homoser_Ac_trans"/>
    <property type="match status" value="1"/>
</dbReference>
<sequence length="343" mass="37373">MNLFRMTGQTLCALLAVTSACVSIASEQQLASIGSLTMVGGKVKQCSIGYRTYGTLAADQSNVVLVPTWLTGRTADQVDMIGPGKLIDTDRWYVIALDAVGNGVSCSPSNSKTDPRLKFPQFGIRDMVKAQHRLLALTLGIDHVHAIVGISMGGMQALQWAVMYPDYASNIVTIVGTPQPTANDLQIWNAELTAIERNPGWNGGNYLPGTPFKNLAALHTESLWTPEHAAAKTVAARRPTEDRLHGTQTSQSFSAVDWYRQLQAMTTFDLVRDGDMATLSRKIKARMLIITSEQDRLVDPAPSKALAAQKRTTKLLVLDNDCGHMAPVCEMKKVDQTVKAFLE</sequence>
<keyword evidence="2 6" id="KW-0808">Transferase</keyword>